<evidence type="ECO:0000256" key="1">
    <source>
        <dbReference type="ARBA" id="ARBA00009063"/>
    </source>
</evidence>
<reference evidence="8" key="1">
    <citation type="submission" date="2022-10" db="EMBL/GenBank/DDBJ databases">
        <authorList>
            <person name="Hyden B.L."/>
            <person name="Feng K."/>
            <person name="Yates T."/>
            <person name="Jawdy S."/>
            <person name="Smart L.B."/>
            <person name="Muchero W."/>
        </authorList>
    </citation>
    <scope>NUCLEOTIDE SEQUENCE</scope>
    <source>
        <tissue evidence="8">Shoot tip</tissue>
    </source>
</reference>
<dbReference type="Pfam" id="PF05739">
    <property type="entry name" value="SNARE"/>
    <property type="match status" value="1"/>
</dbReference>
<keyword evidence="6" id="KW-1133">Transmembrane helix</keyword>
<keyword evidence="9" id="KW-1185">Reference proteome</keyword>
<feature type="domain" description="T-SNARE coiled-coil homology" evidence="7">
    <location>
        <begin position="172"/>
        <end position="234"/>
    </location>
</feature>
<dbReference type="InterPro" id="IPR006011">
    <property type="entry name" value="Syntaxin_N"/>
</dbReference>
<dbReference type="EMBL" id="JAPFFI010000027">
    <property type="protein sequence ID" value="KAJ6303915.1"/>
    <property type="molecule type" value="Genomic_DNA"/>
</dbReference>
<evidence type="ECO:0000313" key="8">
    <source>
        <dbReference type="EMBL" id="KAJ6303915.1"/>
    </source>
</evidence>
<name>A0ABQ8ZPT1_9ROSI</name>
<keyword evidence="2" id="KW-0653">Protein transport</keyword>
<dbReference type="InterPro" id="IPR006012">
    <property type="entry name" value="Syntaxin/epimorphin_CS"/>
</dbReference>
<dbReference type="SMART" id="SM00503">
    <property type="entry name" value="SynN"/>
    <property type="match status" value="1"/>
</dbReference>
<dbReference type="InterPro" id="IPR010989">
    <property type="entry name" value="SNARE"/>
</dbReference>
<dbReference type="Proteomes" id="UP001141253">
    <property type="component" value="Chromosome 16"/>
</dbReference>
<dbReference type="Gene3D" id="1.20.5.110">
    <property type="match status" value="1"/>
</dbReference>
<feature type="coiled-coil region" evidence="4">
    <location>
        <begin position="36"/>
        <end position="73"/>
    </location>
</feature>
<feature type="region of interest" description="Disordered" evidence="5">
    <location>
        <begin position="1"/>
        <end position="20"/>
    </location>
</feature>
<evidence type="ECO:0000256" key="6">
    <source>
        <dbReference type="SAM" id="Phobius"/>
    </source>
</evidence>
<evidence type="ECO:0000256" key="3">
    <source>
        <dbReference type="RuleBase" id="RU003858"/>
    </source>
</evidence>
<reference evidence="8" key="2">
    <citation type="journal article" date="2023" name="Int. J. Mol. Sci.">
        <title>De Novo Assembly and Annotation of 11 Diverse Shrub Willow (Salix) Genomes Reveals Novel Gene Organization in Sex-Linked Regions.</title>
        <authorList>
            <person name="Hyden B."/>
            <person name="Feng K."/>
            <person name="Yates T.B."/>
            <person name="Jawdy S."/>
            <person name="Cereghino C."/>
            <person name="Smart L.B."/>
            <person name="Muchero W."/>
        </authorList>
    </citation>
    <scope>NUCLEOTIDE SEQUENCE</scope>
    <source>
        <tissue evidence="8">Shoot tip</tissue>
    </source>
</reference>
<dbReference type="PROSITE" id="PS00914">
    <property type="entry name" value="SYNTAXIN"/>
    <property type="match status" value="1"/>
</dbReference>
<feature type="transmembrane region" description="Helical" evidence="6">
    <location>
        <begin position="244"/>
        <end position="263"/>
    </location>
</feature>
<protein>
    <recommendedName>
        <fullName evidence="7">t-SNARE coiled-coil homology domain-containing protein</fullName>
    </recommendedName>
</protein>
<dbReference type="SMART" id="SM00397">
    <property type="entry name" value="t_SNARE"/>
    <property type="match status" value="1"/>
</dbReference>
<evidence type="ECO:0000259" key="7">
    <source>
        <dbReference type="PROSITE" id="PS50192"/>
    </source>
</evidence>
<dbReference type="InterPro" id="IPR045242">
    <property type="entry name" value="Syntaxin"/>
</dbReference>
<keyword evidence="2" id="KW-0813">Transport</keyword>
<dbReference type="CDD" id="cd15848">
    <property type="entry name" value="SNARE_syntaxin1-like"/>
    <property type="match status" value="1"/>
</dbReference>
<comment type="caution">
    <text evidence="8">The sequence shown here is derived from an EMBL/GenBank/DDBJ whole genome shotgun (WGS) entry which is preliminary data.</text>
</comment>
<evidence type="ECO:0000256" key="5">
    <source>
        <dbReference type="SAM" id="MobiDB-lite"/>
    </source>
</evidence>
<comment type="similarity">
    <text evidence="1 3">Belongs to the syntaxin family.</text>
</comment>
<organism evidence="8 9">
    <name type="scientific">Salix suchowensis</name>
    <dbReference type="NCBI Taxonomy" id="1278906"/>
    <lineage>
        <taxon>Eukaryota</taxon>
        <taxon>Viridiplantae</taxon>
        <taxon>Streptophyta</taxon>
        <taxon>Embryophyta</taxon>
        <taxon>Tracheophyta</taxon>
        <taxon>Spermatophyta</taxon>
        <taxon>Magnoliopsida</taxon>
        <taxon>eudicotyledons</taxon>
        <taxon>Gunneridae</taxon>
        <taxon>Pentapetalae</taxon>
        <taxon>rosids</taxon>
        <taxon>fabids</taxon>
        <taxon>Malpighiales</taxon>
        <taxon>Salicaceae</taxon>
        <taxon>Saliceae</taxon>
        <taxon>Salix</taxon>
    </lineage>
</organism>
<keyword evidence="4" id="KW-0175">Coiled coil</keyword>
<gene>
    <name evidence="8" type="ORF">OIU77_017733</name>
</gene>
<dbReference type="Gene3D" id="1.20.58.70">
    <property type="match status" value="1"/>
</dbReference>
<dbReference type="SUPFAM" id="SSF47661">
    <property type="entry name" value="t-snare proteins"/>
    <property type="match status" value="1"/>
</dbReference>
<proteinExistence type="inferred from homology"/>
<keyword evidence="6" id="KW-0472">Membrane</keyword>
<evidence type="ECO:0000256" key="4">
    <source>
        <dbReference type="SAM" id="Coils"/>
    </source>
</evidence>
<evidence type="ECO:0000256" key="2">
    <source>
        <dbReference type="ARBA" id="ARBA00022927"/>
    </source>
</evidence>
<sequence>MNDLLSSSISRFRREEAPPADHVIEMSEAPSTGGNLDKFFEEVDSIKDELKELEKLNENLQSSHEQSKTLHNARAVKDLRSRMDADVALALKKAKLIKVRLEAVDRSNEASRNLPWKISTEYRETVQRRYFTVTGENPDEKTIDLLISTGESETFLQKAIQQQGRGRILDTISEIQERHDAVKDLENNLKELHQVFLDMAVMVQHQGEQLDDIESNMQRANSFVRGGTQQLQTARKLQKNTRKWTCYAIIILMIILLVVLLILRPWK</sequence>
<dbReference type="Pfam" id="PF00804">
    <property type="entry name" value="Syntaxin"/>
    <property type="match status" value="2"/>
</dbReference>
<dbReference type="PANTHER" id="PTHR19957:SF80">
    <property type="entry name" value="SYNTAXIN-121"/>
    <property type="match status" value="1"/>
</dbReference>
<keyword evidence="6" id="KW-0812">Transmembrane</keyword>
<accession>A0ABQ8ZPT1</accession>
<dbReference type="PANTHER" id="PTHR19957">
    <property type="entry name" value="SYNTAXIN"/>
    <property type="match status" value="1"/>
</dbReference>
<dbReference type="PROSITE" id="PS50192">
    <property type="entry name" value="T_SNARE"/>
    <property type="match status" value="1"/>
</dbReference>
<dbReference type="InterPro" id="IPR000727">
    <property type="entry name" value="T_SNARE_dom"/>
</dbReference>
<feature type="compositionally biased region" description="Polar residues" evidence="5">
    <location>
        <begin position="1"/>
        <end position="10"/>
    </location>
</feature>
<evidence type="ECO:0000313" key="9">
    <source>
        <dbReference type="Proteomes" id="UP001141253"/>
    </source>
</evidence>